<organism evidence="1 2">
    <name type="scientific">Emiliania huxleyi (strain CCMP1516)</name>
    <dbReference type="NCBI Taxonomy" id="280463"/>
    <lineage>
        <taxon>Eukaryota</taxon>
        <taxon>Haptista</taxon>
        <taxon>Haptophyta</taxon>
        <taxon>Prymnesiophyceae</taxon>
        <taxon>Isochrysidales</taxon>
        <taxon>Noelaerhabdaceae</taxon>
        <taxon>Emiliania</taxon>
    </lineage>
</organism>
<proteinExistence type="predicted"/>
<dbReference type="RefSeq" id="XP_005763943.1">
    <property type="nucleotide sequence ID" value="XM_005763886.1"/>
</dbReference>
<dbReference type="EnsemblProtists" id="EOD11514">
    <property type="protein sequence ID" value="EOD11514"/>
    <property type="gene ID" value="EMIHUDRAFT_247850"/>
</dbReference>
<keyword evidence="2" id="KW-1185">Reference proteome</keyword>
<accession>A0A0D3IJS9</accession>
<evidence type="ECO:0000313" key="1">
    <source>
        <dbReference type="EnsemblProtists" id="EOD11514"/>
    </source>
</evidence>
<evidence type="ECO:0000313" key="2">
    <source>
        <dbReference type="Proteomes" id="UP000013827"/>
    </source>
</evidence>
<evidence type="ECO:0008006" key="3">
    <source>
        <dbReference type="Google" id="ProtNLM"/>
    </source>
</evidence>
<sequence length="172" mass="17904">MTKRGRTSGGEEEGEPVAVAAGFEAPIFGARTVGQVTTLALEGEDGPLASLDLRGVASDHAGGWYVATWRSVLHVSSAGRVRTVTTCEGGGFFGLAISPDDSALQFRENVEFVMEGLEVGGQGARNPRGSNIQVAYSLPPEGGSGFGDLVYATVPLGSGGTKVPRDWFPKEF</sequence>
<reference evidence="2" key="1">
    <citation type="journal article" date="2013" name="Nature">
        <title>Pan genome of the phytoplankton Emiliania underpins its global distribution.</title>
        <authorList>
            <person name="Read B.A."/>
            <person name="Kegel J."/>
            <person name="Klute M.J."/>
            <person name="Kuo A."/>
            <person name="Lefebvre S.C."/>
            <person name="Maumus F."/>
            <person name="Mayer C."/>
            <person name="Miller J."/>
            <person name="Monier A."/>
            <person name="Salamov A."/>
            <person name="Young J."/>
            <person name="Aguilar M."/>
            <person name="Claverie J.M."/>
            <person name="Frickenhaus S."/>
            <person name="Gonzalez K."/>
            <person name="Herman E.K."/>
            <person name="Lin Y.C."/>
            <person name="Napier J."/>
            <person name="Ogata H."/>
            <person name="Sarno A.F."/>
            <person name="Shmutz J."/>
            <person name="Schroeder D."/>
            <person name="de Vargas C."/>
            <person name="Verret F."/>
            <person name="von Dassow P."/>
            <person name="Valentin K."/>
            <person name="Van de Peer Y."/>
            <person name="Wheeler G."/>
            <person name="Dacks J.B."/>
            <person name="Delwiche C.F."/>
            <person name="Dyhrman S.T."/>
            <person name="Glockner G."/>
            <person name="John U."/>
            <person name="Richards T."/>
            <person name="Worden A.Z."/>
            <person name="Zhang X."/>
            <person name="Grigoriev I.V."/>
            <person name="Allen A.E."/>
            <person name="Bidle K."/>
            <person name="Borodovsky M."/>
            <person name="Bowler C."/>
            <person name="Brownlee C."/>
            <person name="Cock J.M."/>
            <person name="Elias M."/>
            <person name="Gladyshev V.N."/>
            <person name="Groth M."/>
            <person name="Guda C."/>
            <person name="Hadaegh A."/>
            <person name="Iglesias-Rodriguez M.D."/>
            <person name="Jenkins J."/>
            <person name="Jones B.M."/>
            <person name="Lawson T."/>
            <person name="Leese F."/>
            <person name="Lindquist E."/>
            <person name="Lobanov A."/>
            <person name="Lomsadze A."/>
            <person name="Malik S.B."/>
            <person name="Marsh M.E."/>
            <person name="Mackinder L."/>
            <person name="Mock T."/>
            <person name="Mueller-Roeber B."/>
            <person name="Pagarete A."/>
            <person name="Parker M."/>
            <person name="Probert I."/>
            <person name="Quesneville H."/>
            <person name="Raines C."/>
            <person name="Rensing S.A."/>
            <person name="Riano-Pachon D.M."/>
            <person name="Richier S."/>
            <person name="Rokitta S."/>
            <person name="Shiraiwa Y."/>
            <person name="Soanes D.M."/>
            <person name="van der Giezen M."/>
            <person name="Wahlund T.M."/>
            <person name="Williams B."/>
            <person name="Wilson W."/>
            <person name="Wolfe G."/>
            <person name="Wurch L.L."/>
        </authorList>
    </citation>
    <scope>NUCLEOTIDE SEQUENCE</scope>
</reference>
<dbReference type="HOGENOM" id="CLU_1558135_0_0_1"/>
<dbReference type="KEGG" id="ehx:EMIHUDRAFT_247850"/>
<dbReference type="AlphaFoldDB" id="A0A0D3IJS9"/>
<name>A0A0D3IJS9_EMIH1</name>
<reference evidence="1" key="2">
    <citation type="submission" date="2024-10" db="UniProtKB">
        <authorList>
            <consortium name="EnsemblProtists"/>
        </authorList>
    </citation>
    <scope>IDENTIFICATION</scope>
</reference>
<dbReference type="GeneID" id="17257666"/>
<protein>
    <recommendedName>
        <fullName evidence="3">NECAP PHear domain-containing protein</fullName>
    </recommendedName>
</protein>
<dbReference type="Proteomes" id="UP000013827">
    <property type="component" value="Unassembled WGS sequence"/>
</dbReference>
<dbReference type="PaxDb" id="2903-EOD11514"/>